<accession>A0A8X6JI29</accession>
<dbReference type="PANTHER" id="PTHR47331:SF1">
    <property type="entry name" value="GAG-LIKE PROTEIN"/>
    <property type="match status" value="1"/>
</dbReference>
<name>A0A8X6JI29_TRICU</name>
<protein>
    <submittedName>
        <fullName evidence="1">DUF1758 domain-containing protein</fullName>
    </submittedName>
</protein>
<dbReference type="PROSITE" id="PS51257">
    <property type="entry name" value="PROKAR_LIPOPROTEIN"/>
    <property type="match status" value="1"/>
</dbReference>
<dbReference type="PANTHER" id="PTHR47331">
    <property type="entry name" value="PHD-TYPE DOMAIN-CONTAINING PROTEIN"/>
    <property type="match status" value="1"/>
</dbReference>
<dbReference type="AlphaFoldDB" id="A0A8X6JI29"/>
<evidence type="ECO:0000313" key="2">
    <source>
        <dbReference type="Proteomes" id="UP000887116"/>
    </source>
</evidence>
<proteinExistence type="predicted"/>
<reference evidence="1" key="1">
    <citation type="submission" date="2020-07" db="EMBL/GenBank/DDBJ databases">
        <title>Multicomponent nature underlies the extraordinary mechanical properties of spider dragline silk.</title>
        <authorList>
            <person name="Kono N."/>
            <person name="Nakamura H."/>
            <person name="Mori M."/>
            <person name="Yoshida Y."/>
            <person name="Ohtoshi R."/>
            <person name="Malay A.D."/>
            <person name="Moran D.A.P."/>
            <person name="Tomita M."/>
            <person name="Numata K."/>
            <person name="Arakawa K."/>
        </authorList>
    </citation>
    <scope>NUCLEOTIDE SEQUENCE</scope>
</reference>
<sequence length="367" mass="42211">MAGQRARSPTTKNCAPQATAVCGCGERQPSEVQWMVSARGSLLRDQGIPSARCSNFLNTFQLPNDENAVLIKLDNKLSTIKEIIKEINELKQSYCDLPEQVDLKDALEITMDLEETQELEVSLHIILCQFKKENAKNDNQITKNNIRLPDLSLPTFSGKFQVFELFKNQFMNVIGNNSSLNDTQKLCYLKSALKNDASLIQSDQDSFESLMYALRNRYENKRALVDIPISEILSVPKIQSWNTLDKTLCSFWETENISEEQPIISDELSYCENIFERTHFRKPCGRYSVSLPFKENIQENVNLGDSRSIASKRLDQLWKRLDRDPKLKNLYTQFIDEYLSLDHKEEITNMDDLTSEEGFFLPHHTAC</sequence>
<keyword evidence="2" id="KW-1185">Reference proteome</keyword>
<dbReference type="Proteomes" id="UP000887116">
    <property type="component" value="Unassembled WGS sequence"/>
</dbReference>
<comment type="caution">
    <text evidence="1">The sequence shown here is derived from an EMBL/GenBank/DDBJ whole genome shotgun (WGS) entry which is preliminary data.</text>
</comment>
<dbReference type="Pfam" id="PF03564">
    <property type="entry name" value="DUF1759"/>
    <property type="match status" value="1"/>
</dbReference>
<organism evidence="1 2">
    <name type="scientific">Trichonephila clavata</name>
    <name type="common">Joro spider</name>
    <name type="synonym">Nephila clavata</name>
    <dbReference type="NCBI Taxonomy" id="2740835"/>
    <lineage>
        <taxon>Eukaryota</taxon>
        <taxon>Metazoa</taxon>
        <taxon>Ecdysozoa</taxon>
        <taxon>Arthropoda</taxon>
        <taxon>Chelicerata</taxon>
        <taxon>Arachnida</taxon>
        <taxon>Araneae</taxon>
        <taxon>Araneomorphae</taxon>
        <taxon>Entelegynae</taxon>
        <taxon>Araneoidea</taxon>
        <taxon>Nephilidae</taxon>
        <taxon>Trichonephila</taxon>
    </lineage>
</organism>
<gene>
    <name evidence="1" type="primary">AVEN_2818_1</name>
    <name evidence="1" type="ORF">TNCT_290631</name>
</gene>
<dbReference type="InterPro" id="IPR005312">
    <property type="entry name" value="DUF1759"/>
</dbReference>
<dbReference type="EMBL" id="BMAO01016279">
    <property type="protein sequence ID" value="GFR07431.1"/>
    <property type="molecule type" value="Genomic_DNA"/>
</dbReference>
<evidence type="ECO:0000313" key="1">
    <source>
        <dbReference type="EMBL" id="GFR07431.1"/>
    </source>
</evidence>
<dbReference type="OrthoDB" id="6435241at2759"/>